<evidence type="ECO:0000256" key="3">
    <source>
        <dbReference type="ARBA" id="ARBA00022475"/>
    </source>
</evidence>
<dbReference type="eggNOG" id="COG0814">
    <property type="taxonomic scope" value="Bacteria"/>
</dbReference>
<reference evidence="9 10" key="1">
    <citation type="journal article" date="2012" name="MBio">
        <title>Insight into the transmission biology and species-specific functional capabilities of tsetse (Diptera: glossinidae) obligate symbiont wigglesworthia.</title>
        <authorList>
            <person name="Rio R.V."/>
            <person name="Symula R.E."/>
            <person name="Wang J."/>
            <person name="Lohs C."/>
            <person name="Wu Y.N."/>
            <person name="Snyder A.K."/>
            <person name="Bjornson R.D."/>
            <person name="Oshima K."/>
            <person name="Biehl B.S."/>
            <person name="Perna N.T."/>
            <person name="Hattori M."/>
            <person name="Aksoy S."/>
        </authorList>
    </citation>
    <scope>NUCLEOTIDE SEQUENCE [LARGE SCALE GENOMIC DNA]</scope>
    <source>
        <strain evidence="9">WGM</strain>
    </source>
</reference>
<evidence type="ECO:0000256" key="8">
    <source>
        <dbReference type="SAM" id="Phobius"/>
    </source>
</evidence>
<dbReference type="HOGENOM" id="CLU_052043_1_1_6"/>
<evidence type="ECO:0000256" key="1">
    <source>
        <dbReference type="ARBA" id="ARBA00004429"/>
    </source>
</evidence>
<feature type="transmembrane region" description="Helical" evidence="8">
    <location>
        <begin position="347"/>
        <end position="366"/>
    </location>
</feature>
<dbReference type="GO" id="GO:0005886">
    <property type="term" value="C:plasma membrane"/>
    <property type="evidence" value="ECO:0007669"/>
    <property type="project" value="UniProtKB-SubCell"/>
</dbReference>
<protein>
    <submittedName>
        <fullName evidence="9">Putative serine transporter</fullName>
    </submittedName>
</protein>
<keyword evidence="7 8" id="KW-0472">Membrane</keyword>
<evidence type="ECO:0000256" key="7">
    <source>
        <dbReference type="ARBA" id="ARBA00023136"/>
    </source>
</evidence>
<gene>
    <name evidence="9" type="primary">sdaC</name>
    <name evidence="9" type="synonym">dcrA</name>
    <name evidence="9" type="ORF">WIGMOR_0265</name>
</gene>
<dbReference type="OrthoDB" id="1627372at2"/>
<dbReference type="PANTHER" id="PTHR35334:SF2">
    <property type="entry name" value="SERINE TRANSPORTER SDAC"/>
    <property type="match status" value="1"/>
</dbReference>
<dbReference type="RefSeq" id="WP_014354045.1">
    <property type="nucleotide sequence ID" value="NC_016893.1"/>
</dbReference>
<evidence type="ECO:0000256" key="2">
    <source>
        <dbReference type="ARBA" id="ARBA00022448"/>
    </source>
</evidence>
<dbReference type="GO" id="GO:0003333">
    <property type="term" value="P:amino acid transmembrane transport"/>
    <property type="evidence" value="ECO:0007669"/>
    <property type="project" value="InterPro"/>
</dbReference>
<dbReference type="InterPro" id="IPR018227">
    <property type="entry name" value="Amino_acid_transport_2"/>
</dbReference>
<evidence type="ECO:0000256" key="4">
    <source>
        <dbReference type="ARBA" id="ARBA00022519"/>
    </source>
</evidence>
<feature type="transmembrane region" description="Helical" evidence="8">
    <location>
        <begin position="140"/>
        <end position="159"/>
    </location>
</feature>
<dbReference type="KEGG" id="wgl:WIGMOR_0265"/>
<accession>H6Q4P6</accession>
<sequence length="438" mass="50983">MLENFKKNYFKKKYQDYHNIFNKNNITWILSLYGTAIGAGVLFLPINIGIGGILYLLILIIIAFPITFLSHRNLARLVLLGNKKDSSISQVIDENFGGKASLLFSILYFLSIYPILLIYSTAITNTVNFFITHHINGYEIPRFILASFLIFLLMFIILIGEKFIVKFMSILVFPFILSLLFLSFYLIQFWNFSIFHELKNFFHQYNFKIYHAIWNLIPIIIFSFNHSPIISSFVINKKKECQIYAKKICPRILFYSHILMTTTVIFFVCSCIFSITTEEMIEAKNQNVSILSYFSIRFQNSFLKDFGPILATIAITKSFLGHYIGAKEGLNNVFVLIFKKYNNKKNFYIKNITINSIVFISAWFSAVFNPSILEIIEYVSGPIIAIILFLIPTYAIYTLPSMQQYRSEKLINLFLWVTGSIAFSSIIYQLIFKIKNWF</sequence>
<evidence type="ECO:0000313" key="9">
    <source>
        <dbReference type="EMBL" id="AFA41106.1"/>
    </source>
</evidence>
<dbReference type="STRING" id="1142511.WIGMOR_0265"/>
<feature type="transmembrane region" description="Helical" evidence="8">
    <location>
        <begin position="212"/>
        <end position="231"/>
    </location>
</feature>
<evidence type="ECO:0000256" key="6">
    <source>
        <dbReference type="ARBA" id="ARBA00022989"/>
    </source>
</evidence>
<feature type="transmembrane region" description="Helical" evidence="8">
    <location>
        <begin position="96"/>
        <end position="120"/>
    </location>
</feature>
<feature type="transmembrane region" description="Helical" evidence="8">
    <location>
        <begin position="171"/>
        <end position="192"/>
    </location>
</feature>
<keyword evidence="10" id="KW-1185">Reference proteome</keyword>
<organism evidence="9 10">
    <name type="scientific">Wigglesworthia glossinidia endosymbiont of Glossina morsitans morsitans</name>
    <name type="common">Yale colony</name>
    <dbReference type="NCBI Taxonomy" id="1142511"/>
    <lineage>
        <taxon>Bacteria</taxon>
        <taxon>Pseudomonadati</taxon>
        <taxon>Pseudomonadota</taxon>
        <taxon>Gammaproteobacteria</taxon>
        <taxon>Enterobacterales</taxon>
        <taxon>Erwiniaceae</taxon>
        <taxon>Wigglesworthia</taxon>
    </lineage>
</organism>
<dbReference type="EMBL" id="CP003315">
    <property type="protein sequence ID" value="AFA41106.1"/>
    <property type="molecule type" value="Genomic_DNA"/>
</dbReference>
<dbReference type="PANTHER" id="PTHR35334">
    <property type="entry name" value="SERINE TRANSPORTER"/>
    <property type="match status" value="1"/>
</dbReference>
<proteinExistence type="predicted"/>
<feature type="transmembrane region" description="Helical" evidence="8">
    <location>
        <begin position="378"/>
        <end position="399"/>
    </location>
</feature>
<name>H6Q4P6_WIGGL</name>
<dbReference type="Pfam" id="PF03222">
    <property type="entry name" value="Trp_Tyr_perm"/>
    <property type="match status" value="1"/>
</dbReference>
<feature type="transmembrane region" description="Helical" evidence="8">
    <location>
        <begin position="26"/>
        <end position="46"/>
    </location>
</feature>
<keyword evidence="3" id="KW-1003">Cell membrane</keyword>
<feature type="transmembrane region" description="Helical" evidence="8">
    <location>
        <begin position="252"/>
        <end position="275"/>
    </location>
</feature>
<feature type="transmembrane region" description="Helical" evidence="8">
    <location>
        <begin position="411"/>
        <end position="431"/>
    </location>
</feature>
<comment type="subcellular location">
    <subcellularLocation>
        <location evidence="1">Cell inner membrane</location>
        <topology evidence="1">Multi-pass membrane protein</topology>
    </subcellularLocation>
</comment>
<feature type="transmembrane region" description="Helical" evidence="8">
    <location>
        <begin position="52"/>
        <end position="75"/>
    </location>
</feature>
<evidence type="ECO:0000313" key="10">
    <source>
        <dbReference type="Proteomes" id="UP000009061"/>
    </source>
</evidence>
<keyword evidence="5 8" id="KW-0812">Transmembrane</keyword>
<keyword evidence="2" id="KW-0813">Transport</keyword>
<dbReference type="Proteomes" id="UP000009061">
    <property type="component" value="Chromosome"/>
</dbReference>
<evidence type="ECO:0000256" key="5">
    <source>
        <dbReference type="ARBA" id="ARBA00022692"/>
    </source>
</evidence>
<dbReference type="AlphaFoldDB" id="H6Q4P6"/>
<dbReference type="Gene3D" id="1.20.1740.10">
    <property type="entry name" value="Amino acid/polyamine transporter I"/>
    <property type="match status" value="1"/>
</dbReference>
<keyword evidence="6 8" id="KW-1133">Transmembrane helix</keyword>
<keyword evidence="4" id="KW-0997">Cell inner membrane</keyword>
<feature type="transmembrane region" description="Helical" evidence="8">
    <location>
        <begin position="306"/>
        <end position="326"/>
    </location>
</feature>